<dbReference type="Gene3D" id="2.130.10.10">
    <property type="entry name" value="YVTN repeat-like/Quinoprotein amine dehydrogenase"/>
    <property type="match status" value="2"/>
</dbReference>
<dbReference type="Proteomes" id="UP000095284">
    <property type="component" value="Unplaced"/>
</dbReference>
<dbReference type="AlphaFoldDB" id="A0A1I7SWC3"/>
<dbReference type="InterPro" id="IPR012677">
    <property type="entry name" value="Nucleotide-bd_a/b_plait_sf"/>
</dbReference>
<dbReference type="InterPro" id="IPR013979">
    <property type="entry name" value="TIF_beta_prop-like"/>
</dbReference>
<evidence type="ECO:0000313" key="13">
    <source>
        <dbReference type="WBParaSite" id="BXY_1735400.1"/>
    </source>
</evidence>
<dbReference type="SUPFAM" id="SSF82171">
    <property type="entry name" value="DPP6 N-terminal domain-like"/>
    <property type="match status" value="1"/>
</dbReference>
<accession>A0A1I7SWC3</accession>
<dbReference type="eggNOG" id="KOG2314">
    <property type="taxonomic scope" value="Eukaryota"/>
</dbReference>
<comment type="subcellular location">
    <subcellularLocation>
        <location evidence="6 7">Cytoplasm</location>
    </subcellularLocation>
</comment>
<evidence type="ECO:0000256" key="6">
    <source>
        <dbReference type="HAMAP-Rule" id="MF_03001"/>
    </source>
</evidence>
<dbReference type="OrthoDB" id="10250414at2759"/>
<evidence type="ECO:0000313" key="9">
    <source>
        <dbReference type="EMBL" id="CAD5216279.1"/>
    </source>
</evidence>
<evidence type="ECO:0000256" key="4">
    <source>
        <dbReference type="ARBA" id="ARBA00022884"/>
    </source>
</evidence>
<comment type="function">
    <text evidence="6">RNA-binding component of the eukaryotic translation initiation factor 3 (eIF-3) complex, which is involved in protein synthesis of a specialized repertoire of mRNAs and, together with other initiation factors, stimulates binding of mRNA and methionyl-tRNAi to the 40S ribosome. The eIF-3 complex specifically targets and initiates translation of a subset of mRNAs involved in cell proliferation.</text>
</comment>
<dbReference type="GO" id="GO:0033290">
    <property type="term" value="C:eukaryotic 48S preinitiation complex"/>
    <property type="evidence" value="ECO:0007669"/>
    <property type="project" value="UniProtKB-UniRule"/>
</dbReference>
<dbReference type="Pfam" id="PF08662">
    <property type="entry name" value="eIF2A"/>
    <property type="match status" value="1"/>
</dbReference>
<evidence type="ECO:0000259" key="8">
    <source>
        <dbReference type="Pfam" id="PF08662"/>
    </source>
</evidence>
<reference evidence="13" key="1">
    <citation type="submission" date="2016-11" db="UniProtKB">
        <authorList>
            <consortium name="WormBaseParasite"/>
        </authorList>
    </citation>
    <scope>IDENTIFICATION</scope>
</reference>
<protein>
    <recommendedName>
        <fullName evidence="6 7">Eukaryotic translation initiation factor 3 subunit B</fullName>
        <shortName evidence="6 7">eIF3b</shortName>
    </recommendedName>
    <alternativeName>
        <fullName evidence="6">Eukaryotic translation initiation factor 3 subunit 9</fullName>
    </alternativeName>
</protein>
<evidence type="ECO:0000313" key="11">
    <source>
        <dbReference type="Proteomes" id="UP000095284"/>
    </source>
</evidence>
<dbReference type="GO" id="GO:0016282">
    <property type="term" value="C:eukaryotic 43S preinitiation complex"/>
    <property type="evidence" value="ECO:0007669"/>
    <property type="project" value="UniProtKB-UniRule"/>
</dbReference>
<evidence type="ECO:0000256" key="7">
    <source>
        <dbReference type="PIRNR" id="PIRNR036424"/>
    </source>
</evidence>
<evidence type="ECO:0000256" key="5">
    <source>
        <dbReference type="ARBA" id="ARBA00022917"/>
    </source>
</evidence>
<dbReference type="InterPro" id="IPR011400">
    <property type="entry name" value="EIF3B"/>
</dbReference>
<dbReference type="EMBL" id="CAJFDI010000002">
    <property type="protein sequence ID" value="CAD5216279.1"/>
    <property type="molecule type" value="Genomic_DNA"/>
</dbReference>
<dbReference type="GO" id="GO:0003723">
    <property type="term" value="F:RNA binding"/>
    <property type="evidence" value="ECO:0007669"/>
    <property type="project" value="UniProtKB-UniRule"/>
</dbReference>
<dbReference type="PANTHER" id="PTHR14068">
    <property type="entry name" value="EUKARYOTIC TRANSLATION INITIATION FACTOR 3 EIF3 -RELATED"/>
    <property type="match status" value="1"/>
</dbReference>
<name>A0A1I7SWC3_BURXY</name>
<dbReference type="PANTHER" id="PTHR14068:SF0">
    <property type="entry name" value="EUKARYOTIC TRANSLATION INITIATION FACTOR 3 SUBUNIT B"/>
    <property type="match status" value="1"/>
</dbReference>
<comment type="subunit">
    <text evidence="6 7">Component of the eukaryotic translation initiation factor 3 (eIF-3) complex.</text>
</comment>
<dbReference type="Gene3D" id="3.30.70.330">
    <property type="match status" value="1"/>
</dbReference>
<dbReference type="EMBL" id="CAJFCV020000002">
    <property type="protein sequence ID" value="CAG9099181.1"/>
    <property type="molecule type" value="Genomic_DNA"/>
</dbReference>
<organism evidence="11 13">
    <name type="scientific">Bursaphelenchus xylophilus</name>
    <name type="common">Pinewood nematode worm</name>
    <name type="synonym">Aphelenchoides xylophilus</name>
    <dbReference type="NCBI Taxonomy" id="6326"/>
    <lineage>
        <taxon>Eukaryota</taxon>
        <taxon>Metazoa</taxon>
        <taxon>Ecdysozoa</taxon>
        <taxon>Nematoda</taxon>
        <taxon>Chromadorea</taxon>
        <taxon>Rhabditida</taxon>
        <taxon>Tylenchina</taxon>
        <taxon>Tylenchomorpha</taxon>
        <taxon>Aphelenchoidea</taxon>
        <taxon>Aphelenchoididae</taxon>
        <taxon>Bursaphelenchus</taxon>
    </lineage>
</organism>
<keyword evidence="2 6" id="KW-0396">Initiation factor</keyword>
<evidence type="ECO:0000313" key="10">
    <source>
        <dbReference type="EMBL" id="CAG9099181.1"/>
    </source>
</evidence>
<feature type="domain" description="Translation initiation factor beta propellor-like" evidence="8">
    <location>
        <begin position="389"/>
        <end position="592"/>
    </location>
</feature>
<keyword evidence="12" id="KW-1185">Reference proteome</keyword>
<dbReference type="InterPro" id="IPR015943">
    <property type="entry name" value="WD40/YVTN_repeat-like_dom_sf"/>
</dbReference>
<evidence type="ECO:0000256" key="3">
    <source>
        <dbReference type="ARBA" id="ARBA00022574"/>
    </source>
</evidence>
<dbReference type="Proteomes" id="UP000659654">
    <property type="component" value="Unassembled WGS sequence"/>
</dbReference>
<evidence type="ECO:0000313" key="12">
    <source>
        <dbReference type="Proteomes" id="UP000659654"/>
    </source>
</evidence>
<reference evidence="10" key="2">
    <citation type="submission" date="2020-08" db="EMBL/GenBank/DDBJ databases">
        <authorList>
            <person name="Kikuchi T."/>
        </authorList>
    </citation>
    <scope>NUCLEOTIDE SEQUENCE</scope>
    <source>
        <strain evidence="9">Ka4C1</strain>
    </source>
</reference>
<proteinExistence type="inferred from homology"/>
<dbReference type="GO" id="GO:0005852">
    <property type="term" value="C:eukaryotic translation initiation factor 3 complex"/>
    <property type="evidence" value="ECO:0007669"/>
    <property type="project" value="UniProtKB-UniRule"/>
</dbReference>
<dbReference type="PIRSF" id="PIRSF036424">
    <property type="entry name" value="eIF3b"/>
    <property type="match status" value="1"/>
</dbReference>
<dbReference type="WBParaSite" id="BXY_1735400.1">
    <property type="protein sequence ID" value="BXY_1735400.1"/>
    <property type="gene ID" value="BXY_1735400"/>
</dbReference>
<gene>
    <name evidence="9" type="ORF">BXYJ_LOCUS4450</name>
</gene>
<dbReference type="SUPFAM" id="SSF54928">
    <property type="entry name" value="RNA-binding domain, RBD"/>
    <property type="match status" value="1"/>
</dbReference>
<evidence type="ECO:0000256" key="2">
    <source>
        <dbReference type="ARBA" id="ARBA00022540"/>
    </source>
</evidence>
<keyword evidence="3" id="KW-0853">WD repeat</keyword>
<dbReference type="GO" id="GO:0031369">
    <property type="term" value="F:translation initiation factor binding"/>
    <property type="evidence" value="ECO:0007669"/>
    <property type="project" value="InterPro"/>
</dbReference>
<dbReference type="SMR" id="A0A1I7SWC3"/>
<sequence>MAVAELNSLLEADDYSDPEDFIDDIKDEELLADLYEKEPSTEIYEERCVMVWGIPIIAAERLPKLKGVLAKVFGLQKTSYVDEYPLDAEGKTKGYCFIEYPTKDAAESARILIDNFNLDKNHTFSAYSFSTLRNLAEPDPNWKVPERRTFTNVGDLWWWVQNNKCYDQFAIQVHNPNTGAVTLANYWNQNGTEVALCEEGAKENWSESIFKWSPYGTYLASFHRMGVALWGGEKFTRVQKFTHENVEYIEFSPCESYLVTYSCNDRRGGTDMTNSLRIFDVFTGECKKTFSPSSQGQGAVNSWPFFKWSHDEKYFGFCRPKGNNIFIYDTETFTLNQNKSIELDGLVSFEWNPAKNMFAYYCEERPAANAPAEIGIVEFPSREKLRAQRIFSVSCANLFWQKSGNYLAAHTERYNSMRKTKEGTMKLTGVASHLEIFDFSSKLIAVQTMQLAEPFISFGWEPKGDRFCALQGSSNKAIPCIYKIEKDKPTPQLVAKLDAGIQLNTVSWAPQGGYLTVYGNGSTAGNVIFIDCNGPEVTKTRTVEHPNLNYCAWDPTGRYFVSASVQNTRHDSSYRIHSFQGRELYKKSIETIVRFRWRPRPPVHLSEQKQKEIKRNLKTISQKFEEEDRREQQKLSKELVEKRIIITQEFEARRAKHREAYEKEKAERIKLRRGFDADLPPTDTIEEEVTVVVNTEKTEIKDADD</sequence>
<dbReference type="GO" id="GO:0001732">
    <property type="term" value="P:formation of cytoplasmic translation initiation complex"/>
    <property type="evidence" value="ECO:0007669"/>
    <property type="project" value="UniProtKB-UniRule"/>
</dbReference>
<keyword evidence="4 6" id="KW-0694">RNA-binding</keyword>
<dbReference type="GO" id="GO:0003743">
    <property type="term" value="F:translation initiation factor activity"/>
    <property type="evidence" value="ECO:0007669"/>
    <property type="project" value="UniProtKB-UniRule"/>
</dbReference>
<dbReference type="Proteomes" id="UP000582659">
    <property type="component" value="Unassembled WGS sequence"/>
</dbReference>
<dbReference type="InterPro" id="IPR035979">
    <property type="entry name" value="RBD_domain_sf"/>
</dbReference>
<keyword evidence="1 6" id="KW-0963">Cytoplasm</keyword>
<keyword evidence="5 6" id="KW-0648">Protein biosynthesis</keyword>
<evidence type="ECO:0000256" key="1">
    <source>
        <dbReference type="ARBA" id="ARBA00022490"/>
    </source>
</evidence>
<comment type="function">
    <text evidence="7">Component of the eukaryotic translation initiation factor 3 (eIF-3) complex, which is involved in protein synthesis and, together with other initiation factors, stimulates binding of mRNA and methionyl-tRNAi to the 40S ribosome.</text>
</comment>
<dbReference type="HAMAP" id="MF_03001">
    <property type="entry name" value="eIF3b"/>
    <property type="match status" value="1"/>
</dbReference>
<comment type="similarity">
    <text evidence="6 7">Belongs to the eIF-3 subunit B family.</text>
</comment>